<comment type="caution">
    <text evidence="1">The sequence shown here is derived from an EMBL/GenBank/DDBJ whole genome shotgun (WGS) entry which is preliminary data.</text>
</comment>
<organism evidence="1">
    <name type="scientific">marine sediment metagenome</name>
    <dbReference type="NCBI Taxonomy" id="412755"/>
    <lineage>
        <taxon>unclassified sequences</taxon>
        <taxon>metagenomes</taxon>
        <taxon>ecological metagenomes</taxon>
    </lineage>
</organism>
<gene>
    <name evidence="1" type="ORF">S01H1_41544</name>
</gene>
<evidence type="ECO:0000313" key="1">
    <source>
        <dbReference type="EMBL" id="GAG00323.1"/>
    </source>
</evidence>
<proteinExistence type="predicted"/>
<dbReference type="AlphaFoldDB" id="X0UIX5"/>
<name>X0UIX5_9ZZZZ</name>
<reference evidence="1" key="1">
    <citation type="journal article" date="2014" name="Front. Microbiol.">
        <title>High frequency of phylogenetically diverse reductive dehalogenase-homologous genes in deep subseafloor sedimentary metagenomes.</title>
        <authorList>
            <person name="Kawai M."/>
            <person name="Futagami T."/>
            <person name="Toyoda A."/>
            <person name="Takaki Y."/>
            <person name="Nishi S."/>
            <person name="Hori S."/>
            <person name="Arai W."/>
            <person name="Tsubouchi T."/>
            <person name="Morono Y."/>
            <person name="Uchiyama I."/>
            <person name="Ito T."/>
            <person name="Fujiyama A."/>
            <person name="Inagaki F."/>
            <person name="Takami H."/>
        </authorList>
    </citation>
    <scope>NUCLEOTIDE SEQUENCE</scope>
    <source>
        <strain evidence="1">Expedition CK06-06</strain>
    </source>
</reference>
<accession>X0UIX5</accession>
<sequence>MCIECERAGDTTPANEVDHIKPHRGNYALFWDMS</sequence>
<dbReference type="EMBL" id="BARS01026353">
    <property type="protein sequence ID" value="GAG00323.1"/>
    <property type="molecule type" value="Genomic_DNA"/>
</dbReference>
<protein>
    <submittedName>
        <fullName evidence="1">Uncharacterized protein</fullName>
    </submittedName>
</protein>
<feature type="non-terminal residue" evidence="1">
    <location>
        <position position="34"/>
    </location>
</feature>